<evidence type="ECO:0000313" key="2">
    <source>
        <dbReference type="Proteomes" id="UP001627154"/>
    </source>
</evidence>
<dbReference type="AlphaFoldDB" id="A0ABD2WIB2"/>
<sequence length="510" mass="57711">MKLERKRARESALHKFDDRPLLNSICGYKKEYKGSLRQRPKLVAAQRRRHKRKALRFSHICAARNVSPFFLRFLFFYDDYTRARRTRILGIYAKKLLETYSARHNAPKTYKEAIGGDGAKVCEQPSSQTHYTRPVAFVYSYTYISRARLEQCLILGVASLSSPPNNNTRAISMCTRIGRNAYCIERATVDPAISASIRDISNGCCFFLSLASVRGGVSDPEANIHATMYLRLYTRCRAVRCVRVMLDGHRDARTQTHIHCVSVTSAQSELAAVQRCASSTGEGVIGGTRSSSSGNSDGAAAAMWRAGDDLVMTSRTASCYAHGSSLNYANVLNSRLEVGCFRALLLVAREYVDSHAQVFARITIVLYFDECHLPYNKLLAILNGVIKINHIECKLRARERYYRNCDDDVDVELLYCVVYDIRRVKSPESISKDMSNIIIYSTSSLFYPKIAHSRAPNVKSLWHWCIYTPRIDWINRPKALEIIAPFSSPRRVGHELRRRAVVVGVVSSYI</sequence>
<reference evidence="1 2" key="1">
    <citation type="journal article" date="2024" name="bioRxiv">
        <title>A reference genome for Trichogramma kaykai: A tiny desert-dwelling parasitoid wasp with competing sex-ratio distorters.</title>
        <authorList>
            <person name="Culotta J."/>
            <person name="Lindsey A.R."/>
        </authorList>
    </citation>
    <scope>NUCLEOTIDE SEQUENCE [LARGE SCALE GENOMIC DNA]</scope>
    <source>
        <strain evidence="1 2">KSX58</strain>
    </source>
</reference>
<gene>
    <name evidence="1" type="ORF">TKK_012896</name>
</gene>
<keyword evidence="2" id="KW-1185">Reference proteome</keyword>
<dbReference type="Proteomes" id="UP001627154">
    <property type="component" value="Unassembled WGS sequence"/>
</dbReference>
<accession>A0ABD2WIB2</accession>
<dbReference type="EMBL" id="JBJJXI010000103">
    <property type="protein sequence ID" value="KAL3392582.1"/>
    <property type="molecule type" value="Genomic_DNA"/>
</dbReference>
<evidence type="ECO:0000313" key="1">
    <source>
        <dbReference type="EMBL" id="KAL3392582.1"/>
    </source>
</evidence>
<proteinExistence type="predicted"/>
<protein>
    <submittedName>
        <fullName evidence="1">Uncharacterized protein</fullName>
    </submittedName>
</protein>
<name>A0ABD2WIB2_9HYME</name>
<comment type="caution">
    <text evidence="1">The sequence shown here is derived from an EMBL/GenBank/DDBJ whole genome shotgun (WGS) entry which is preliminary data.</text>
</comment>
<organism evidence="1 2">
    <name type="scientific">Trichogramma kaykai</name>
    <dbReference type="NCBI Taxonomy" id="54128"/>
    <lineage>
        <taxon>Eukaryota</taxon>
        <taxon>Metazoa</taxon>
        <taxon>Ecdysozoa</taxon>
        <taxon>Arthropoda</taxon>
        <taxon>Hexapoda</taxon>
        <taxon>Insecta</taxon>
        <taxon>Pterygota</taxon>
        <taxon>Neoptera</taxon>
        <taxon>Endopterygota</taxon>
        <taxon>Hymenoptera</taxon>
        <taxon>Apocrita</taxon>
        <taxon>Proctotrupomorpha</taxon>
        <taxon>Chalcidoidea</taxon>
        <taxon>Trichogrammatidae</taxon>
        <taxon>Trichogramma</taxon>
    </lineage>
</organism>